<feature type="region of interest" description="Disordered" evidence="1">
    <location>
        <begin position="482"/>
        <end position="520"/>
    </location>
</feature>
<proteinExistence type="predicted"/>
<dbReference type="EMBL" id="PQXH01000155">
    <property type="protein sequence ID" value="TGO09766.1"/>
    <property type="molecule type" value="Genomic_DNA"/>
</dbReference>
<accession>A0A4Z1EC07</accession>
<dbReference type="OrthoDB" id="3541131at2759"/>
<reference evidence="2 3" key="1">
    <citation type="submission" date="2017-12" db="EMBL/GenBank/DDBJ databases">
        <title>Comparative genomics of Botrytis spp.</title>
        <authorList>
            <person name="Valero-Jimenez C.A."/>
            <person name="Tapia P."/>
            <person name="Veloso J."/>
            <person name="Silva-Moreno E."/>
            <person name="Staats M."/>
            <person name="Valdes J.H."/>
            <person name="Van Kan J.A.L."/>
        </authorList>
    </citation>
    <scope>NUCLEOTIDE SEQUENCE [LARGE SCALE GENOMIC DNA]</scope>
    <source>
        <strain evidence="2 3">Bt9001</strain>
    </source>
</reference>
<keyword evidence="3" id="KW-1185">Reference proteome</keyword>
<organism evidence="2 3">
    <name type="scientific">Botrytis tulipae</name>
    <dbReference type="NCBI Taxonomy" id="87230"/>
    <lineage>
        <taxon>Eukaryota</taxon>
        <taxon>Fungi</taxon>
        <taxon>Dikarya</taxon>
        <taxon>Ascomycota</taxon>
        <taxon>Pezizomycotina</taxon>
        <taxon>Leotiomycetes</taxon>
        <taxon>Helotiales</taxon>
        <taxon>Sclerotiniaceae</taxon>
        <taxon>Botrytis</taxon>
    </lineage>
</organism>
<comment type="caution">
    <text evidence="2">The sequence shown here is derived from an EMBL/GenBank/DDBJ whole genome shotgun (WGS) entry which is preliminary data.</text>
</comment>
<dbReference type="Proteomes" id="UP000297777">
    <property type="component" value="Unassembled WGS sequence"/>
</dbReference>
<dbReference type="AlphaFoldDB" id="A0A4Z1EC07"/>
<gene>
    <name evidence="2" type="ORF">BTUL_0155g00220</name>
</gene>
<sequence length="520" mass="58692">MSSEAGSPVSFSRRRAKLITSLLQLPDSGEGIDDATKGLMDALQAHITTKSNQNSDDLAIIKIIEYDEKRVKPTNSRPAAQFVTSQTRYLLNNLAVFRRIFALKACEPDFDPLDVIAYESQTNDTEDSEAPVNERGIYLDELMGCYFVTERDGYETIKSFEPATILFHLRYWHKWLSKSNFPDLSKKEMQATLFVAYAFGANLSSINAAARKFGLQIPIKPIDNSVGSTDRGGSVKRKRILTEDDESIRPGGSCSITEEVDASPRRKVSRAFLTSSNESLAGVEKLTAKELLPPPIGAIEGLKVVVIMRTDLPIDQQQLLSTDNWGKVYTHQYVRCFKTNLVTNAPRLDYFFNAREMGYVEEVGDSGVSVSDGHVWDPIQSDRKKSYSNYPIMFYDEVISDFGESWNGWTELDPWIQGETGQDVLWLAVQVWVLFAECNGEGDPPQRTKEELALKEDLVYAVGKWLGAEYRSLRRFNTTWGRKMKSDDPNNKTRETTHGFKGPGYYKNKRGPNDPLRFGK</sequence>
<name>A0A4Z1EC07_9HELO</name>
<evidence type="ECO:0000313" key="2">
    <source>
        <dbReference type="EMBL" id="TGO09766.1"/>
    </source>
</evidence>
<evidence type="ECO:0000256" key="1">
    <source>
        <dbReference type="SAM" id="MobiDB-lite"/>
    </source>
</evidence>
<protein>
    <submittedName>
        <fullName evidence="2">Uncharacterized protein</fullName>
    </submittedName>
</protein>
<feature type="compositionally biased region" description="Basic and acidic residues" evidence="1">
    <location>
        <begin position="484"/>
        <end position="498"/>
    </location>
</feature>
<evidence type="ECO:0000313" key="3">
    <source>
        <dbReference type="Proteomes" id="UP000297777"/>
    </source>
</evidence>